<evidence type="ECO:0000313" key="5">
    <source>
        <dbReference type="EMBL" id="MDC9032063.1"/>
    </source>
</evidence>
<evidence type="ECO:0000256" key="3">
    <source>
        <dbReference type="ARBA" id="ARBA00022840"/>
    </source>
</evidence>
<evidence type="ECO:0000256" key="1">
    <source>
        <dbReference type="ARBA" id="ARBA00022448"/>
    </source>
</evidence>
<dbReference type="SMART" id="SM00382">
    <property type="entry name" value="AAA"/>
    <property type="match status" value="1"/>
</dbReference>
<dbReference type="InterPro" id="IPR013563">
    <property type="entry name" value="Oligopep_ABC_C"/>
</dbReference>
<organism evidence="5 6">
    <name type="scientific">Columbia Basin potato purple top phytoplasma</name>
    <dbReference type="NCBI Taxonomy" id="307134"/>
    <lineage>
        <taxon>Bacteria</taxon>
        <taxon>Bacillati</taxon>
        <taxon>Mycoplasmatota</taxon>
        <taxon>Mollicutes</taxon>
        <taxon>Acholeplasmatales</taxon>
        <taxon>Acholeplasmataceae</taxon>
        <taxon>Candidatus Phytoplasma</taxon>
        <taxon>16SrVI (Clover proliferation group)</taxon>
    </lineage>
</organism>
<accession>A0ABT5L958</accession>
<gene>
    <name evidence="5" type="ORF">M8044_000284</name>
</gene>
<comment type="caution">
    <text evidence="5">The sequence shown here is derived from an EMBL/GenBank/DDBJ whole genome shotgun (WGS) entry which is preliminary data.</text>
</comment>
<dbReference type="InterPro" id="IPR050319">
    <property type="entry name" value="ABC_transp_ATP-bind"/>
</dbReference>
<dbReference type="PROSITE" id="PS00211">
    <property type="entry name" value="ABC_TRANSPORTER_1"/>
    <property type="match status" value="1"/>
</dbReference>
<dbReference type="Proteomes" id="UP001221763">
    <property type="component" value="Unassembled WGS sequence"/>
</dbReference>
<keyword evidence="6" id="KW-1185">Reference proteome</keyword>
<dbReference type="Pfam" id="PF00005">
    <property type="entry name" value="ABC_tran"/>
    <property type="match status" value="1"/>
</dbReference>
<dbReference type="PANTHER" id="PTHR43776">
    <property type="entry name" value="TRANSPORT ATP-BINDING PROTEIN"/>
    <property type="match status" value="1"/>
</dbReference>
<dbReference type="SUPFAM" id="SSF52540">
    <property type="entry name" value="P-loop containing nucleoside triphosphate hydrolases"/>
    <property type="match status" value="1"/>
</dbReference>
<dbReference type="InterPro" id="IPR003439">
    <property type="entry name" value="ABC_transporter-like_ATP-bd"/>
</dbReference>
<proteinExistence type="predicted"/>
<keyword evidence="2" id="KW-0547">Nucleotide-binding</keyword>
<evidence type="ECO:0000259" key="4">
    <source>
        <dbReference type="PROSITE" id="PS50893"/>
    </source>
</evidence>
<protein>
    <submittedName>
        <fullName evidence="5">ABC transporter ATP-binding protein</fullName>
    </submittedName>
</protein>
<evidence type="ECO:0000313" key="6">
    <source>
        <dbReference type="Proteomes" id="UP001221763"/>
    </source>
</evidence>
<keyword evidence="1" id="KW-0813">Transport</keyword>
<reference evidence="5 6" key="1">
    <citation type="journal article" date="2023" name="Plant">
        <title>Draft Genome Sequence Resource of CBPPT1, a 'Candidatus Phytoplasma trifolii'-Related Strain Associated with Potato Purple Top Disease in the Columbia Basin, U.S.A.</title>
        <authorList>
            <person name="Wei W."/>
            <person name="Shao J."/>
            <person name="Bottner-Parker K.D."/>
            <person name="Zhao Y."/>
        </authorList>
    </citation>
    <scope>NUCLEOTIDE SEQUENCE [LARGE SCALE GENOMIC DNA]</scope>
    <source>
        <strain evidence="5 6">CBPPT1</strain>
    </source>
</reference>
<dbReference type="Pfam" id="PF08352">
    <property type="entry name" value="oligo_HPY"/>
    <property type="match status" value="1"/>
</dbReference>
<keyword evidence="3 5" id="KW-0067">ATP-binding</keyword>
<dbReference type="InterPro" id="IPR017871">
    <property type="entry name" value="ABC_transporter-like_CS"/>
</dbReference>
<dbReference type="PANTHER" id="PTHR43776:SF8">
    <property type="entry name" value="ABC TRANSPORTER, ATP-BINDING PROTEIN"/>
    <property type="match status" value="1"/>
</dbReference>
<evidence type="ECO:0000256" key="2">
    <source>
        <dbReference type="ARBA" id="ARBA00022741"/>
    </source>
</evidence>
<name>A0ABT5L958_9MOLU</name>
<dbReference type="RefSeq" id="WP_273585278.1">
    <property type="nucleotide sequence ID" value="NZ_JANHJP010000004.1"/>
</dbReference>
<dbReference type="CDD" id="cd03257">
    <property type="entry name" value="ABC_NikE_OppD_transporters"/>
    <property type="match status" value="1"/>
</dbReference>
<dbReference type="InterPro" id="IPR003593">
    <property type="entry name" value="AAA+_ATPase"/>
</dbReference>
<feature type="domain" description="ABC transporter" evidence="4">
    <location>
        <begin position="9"/>
        <end position="266"/>
    </location>
</feature>
<dbReference type="Gene3D" id="3.40.50.300">
    <property type="entry name" value="P-loop containing nucleotide triphosphate hydrolases"/>
    <property type="match status" value="1"/>
</dbReference>
<dbReference type="InterPro" id="IPR027417">
    <property type="entry name" value="P-loop_NTPase"/>
</dbReference>
<dbReference type="GO" id="GO:0005524">
    <property type="term" value="F:ATP binding"/>
    <property type="evidence" value="ECO:0007669"/>
    <property type="project" value="UniProtKB-KW"/>
</dbReference>
<dbReference type="EMBL" id="JANHJP010000004">
    <property type="protein sequence ID" value="MDC9032063.1"/>
    <property type="molecule type" value="Genomic_DNA"/>
</dbReference>
<dbReference type="PROSITE" id="PS50893">
    <property type="entry name" value="ABC_TRANSPORTER_2"/>
    <property type="match status" value="1"/>
</dbReference>
<sequence>MFDNNNTLIDINNLSKKFCVKKKLFKKDIFFYANQNINLSIYKGETLAIVGSSGSGKSTLGQLIVQLNKPTSGNIFYQSNNLNKIDLTKLNNKQKRYFRKDLQIIFQDPFSSLNPSLKISDIIGEGLLIHKMVKNKKDPLYKQKILDIMEKCQIDRSFYGRYPTQLSGGQRQRIAIARSLIIKPKFIVCDEIVSALDVSTQSKILNLLNNLKRDYQLTFMFITHDLGVAGYFSDRICVMYLGNIVEIAPKEKILKNPCHPYTKKILNAIPKFDNQRQKEHKIIYENANFKFLFHQNQKDLDWVEITPQHFVRCTLKNKKRGFNFI</sequence>